<gene>
    <name evidence="2" type="ORF">SPARVUS_LOCUS12375247</name>
</gene>
<dbReference type="Proteomes" id="UP001162483">
    <property type="component" value="Unassembled WGS sequence"/>
</dbReference>
<evidence type="ECO:0000313" key="3">
    <source>
        <dbReference type="Proteomes" id="UP001162483"/>
    </source>
</evidence>
<name>A0ABN9FN41_9NEOB</name>
<evidence type="ECO:0000313" key="2">
    <source>
        <dbReference type="EMBL" id="CAI9598262.1"/>
    </source>
</evidence>
<organism evidence="2 3">
    <name type="scientific">Staurois parvus</name>
    <dbReference type="NCBI Taxonomy" id="386267"/>
    <lineage>
        <taxon>Eukaryota</taxon>
        <taxon>Metazoa</taxon>
        <taxon>Chordata</taxon>
        <taxon>Craniata</taxon>
        <taxon>Vertebrata</taxon>
        <taxon>Euteleostomi</taxon>
        <taxon>Amphibia</taxon>
        <taxon>Batrachia</taxon>
        <taxon>Anura</taxon>
        <taxon>Neobatrachia</taxon>
        <taxon>Ranoidea</taxon>
        <taxon>Ranidae</taxon>
        <taxon>Staurois</taxon>
    </lineage>
</organism>
<accession>A0ABN9FN41</accession>
<protein>
    <submittedName>
        <fullName evidence="2">Uncharacterized protein</fullName>
    </submittedName>
</protein>
<comment type="caution">
    <text evidence="2">The sequence shown here is derived from an EMBL/GenBank/DDBJ whole genome shotgun (WGS) entry which is preliminary data.</text>
</comment>
<keyword evidence="1" id="KW-1133">Transmembrane helix</keyword>
<evidence type="ECO:0000256" key="1">
    <source>
        <dbReference type="SAM" id="Phobius"/>
    </source>
</evidence>
<reference evidence="2" key="1">
    <citation type="submission" date="2023-05" db="EMBL/GenBank/DDBJ databases">
        <authorList>
            <person name="Stuckert A."/>
        </authorList>
    </citation>
    <scope>NUCLEOTIDE SEQUENCE</scope>
</reference>
<proteinExistence type="predicted"/>
<sequence>MKLAKMSLAIDSEIGDFYALCTSACDDPALSFYVAYHFLAGLLLFPIASTLL</sequence>
<keyword evidence="3" id="KW-1185">Reference proteome</keyword>
<feature type="transmembrane region" description="Helical" evidence="1">
    <location>
        <begin position="30"/>
        <end position="51"/>
    </location>
</feature>
<dbReference type="EMBL" id="CATNWA010017133">
    <property type="protein sequence ID" value="CAI9598262.1"/>
    <property type="molecule type" value="Genomic_DNA"/>
</dbReference>
<keyword evidence="1" id="KW-0472">Membrane</keyword>
<keyword evidence="1" id="KW-0812">Transmembrane</keyword>